<dbReference type="RefSeq" id="WP_075365044.1">
    <property type="nucleotide sequence ID" value="NZ_MLBF01000015.1"/>
</dbReference>
<dbReference type="Gene3D" id="2.120.10.30">
    <property type="entry name" value="TolB, C-terminal domain"/>
    <property type="match status" value="1"/>
</dbReference>
<gene>
    <name evidence="9" type="ORF">DSOL_2434</name>
</gene>
<evidence type="ECO:0000259" key="8">
    <source>
        <dbReference type="Pfam" id="PF16472"/>
    </source>
</evidence>
<dbReference type="InterPro" id="IPR039425">
    <property type="entry name" value="RNA_pol_sigma-70-like"/>
</dbReference>
<evidence type="ECO:0000256" key="1">
    <source>
        <dbReference type="ARBA" id="ARBA00010641"/>
    </source>
</evidence>
<keyword evidence="4" id="KW-0804">Transcription</keyword>
<dbReference type="GO" id="GO:0016987">
    <property type="term" value="F:sigma factor activity"/>
    <property type="evidence" value="ECO:0007669"/>
    <property type="project" value="UniProtKB-KW"/>
</dbReference>
<dbReference type="InterPro" id="IPR013325">
    <property type="entry name" value="RNA_pol_sigma_r2"/>
</dbReference>
<evidence type="ECO:0000259" key="7">
    <source>
        <dbReference type="Pfam" id="PF08281"/>
    </source>
</evidence>
<evidence type="ECO:0000256" key="3">
    <source>
        <dbReference type="ARBA" id="ARBA00023082"/>
    </source>
</evidence>
<keyword evidence="5" id="KW-0472">Membrane</keyword>
<dbReference type="InterPro" id="IPR007627">
    <property type="entry name" value="RNA_pol_sigma70_r2"/>
</dbReference>
<evidence type="ECO:0000256" key="5">
    <source>
        <dbReference type="SAM" id="Phobius"/>
    </source>
</evidence>
<organism evidence="9 10">
    <name type="scientific">Desulfosporosinus metallidurans</name>
    <dbReference type="NCBI Taxonomy" id="1888891"/>
    <lineage>
        <taxon>Bacteria</taxon>
        <taxon>Bacillati</taxon>
        <taxon>Bacillota</taxon>
        <taxon>Clostridia</taxon>
        <taxon>Eubacteriales</taxon>
        <taxon>Desulfitobacteriaceae</taxon>
        <taxon>Desulfosporosinus</taxon>
    </lineage>
</organism>
<feature type="domain" description="RNA polymerase sigma-70 region 2" evidence="6">
    <location>
        <begin position="28"/>
        <end position="94"/>
    </location>
</feature>
<dbReference type="AlphaFoldDB" id="A0A1Q8QWQ7"/>
<dbReference type="SUPFAM" id="SSF88946">
    <property type="entry name" value="Sigma2 domain of RNA polymerase sigma factors"/>
    <property type="match status" value="1"/>
</dbReference>
<dbReference type="InterPro" id="IPR011042">
    <property type="entry name" value="6-blade_b-propeller_TolB-like"/>
</dbReference>
<dbReference type="NCBIfam" id="TIGR02937">
    <property type="entry name" value="sigma70-ECF"/>
    <property type="match status" value="1"/>
</dbReference>
<feature type="domain" description="Prolow-density lipoprotein receptor-related protein 1-like beta-propeller" evidence="8">
    <location>
        <begin position="294"/>
        <end position="477"/>
    </location>
</feature>
<keyword evidence="2" id="KW-0805">Transcription regulation</keyword>
<proteinExistence type="inferred from homology"/>
<dbReference type="InterPro" id="IPR036388">
    <property type="entry name" value="WH-like_DNA-bd_sf"/>
</dbReference>
<dbReference type="EMBL" id="MLBF01000015">
    <property type="protein sequence ID" value="OLN31746.1"/>
    <property type="molecule type" value="Genomic_DNA"/>
</dbReference>
<name>A0A1Q8QWQ7_9FIRM</name>
<dbReference type="CDD" id="cd06171">
    <property type="entry name" value="Sigma70_r4"/>
    <property type="match status" value="1"/>
</dbReference>
<evidence type="ECO:0000256" key="2">
    <source>
        <dbReference type="ARBA" id="ARBA00023015"/>
    </source>
</evidence>
<dbReference type="InterPro" id="IPR013249">
    <property type="entry name" value="RNA_pol_sigma70_r4_t2"/>
</dbReference>
<dbReference type="PANTHER" id="PTHR43133">
    <property type="entry name" value="RNA POLYMERASE ECF-TYPE SIGMA FACTO"/>
    <property type="match status" value="1"/>
</dbReference>
<dbReference type="PANTHER" id="PTHR43133:SF51">
    <property type="entry name" value="RNA POLYMERASE SIGMA FACTOR"/>
    <property type="match status" value="1"/>
</dbReference>
<evidence type="ECO:0000313" key="10">
    <source>
        <dbReference type="Proteomes" id="UP000186102"/>
    </source>
</evidence>
<dbReference type="Proteomes" id="UP000186102">
    <property type="component" value="Unassembled WGS sequence"/>
</dbReference>
<evidence type="ECO:0008006" key="11">
    <source>
        <dbReference type="Google" id="ProtNLM"/>
    </source>
</evidence>
<comment type="caution">
    <text evidence="9">The sequence shown here is derived from an EMBL/GenBank/DDBJ whole genome shotgun (WGS) entry which is preliminary data.</text>
</comment>
<feature type="domain" description="Prolow-density lipoprotein receptor-related protein 1-like beta-propeller" evidence="8">
    <location>
        <begin position="479"/>
        <end position="580"/>
    </location>
</feature>
<keyword evidence="10" id="KW-1185">Reference proteome</keyword>
<dbReference type="Pfam" id="PF16472">
    <property type="entry name" value="DUF5050"/>
    <property type="match status" value="2"/>
</dbReference>
<reference evidence="9 10" key="1">
    <citation type="submission" date="2016-09" db="EMBL/GenBank/DDBJ databases">
        <title>Complete genome of Desulfosporosinus sp. OL.</title>
        <authorList>
            <person name="Mardanov A."/>
            <person name="Beletsky A."/>
            <person name="Panova A."/>
            <person name="Karnachuk O."/>
            <person name="Ravin N."/>
        </authorList>
    </citation>
    <scope>NUCLEOTIDE SEQUENCE [LARGE SCALE GENOMIC DNA]</scope>
    <source>
        <strain evidence="9 10">OL</strain>
    </source>
</reference>
<keyword evidence="5" id="KW-1133">Transmembrane helix</keyword>
<dbReference type="Pfam" id="PF08281">
    <property type="entry name" value="Sigma70_r4_2"/>
    <property type="match status" value="1"/>
</dbReference>
<dbReference type="SUPFAM" id="SSF69304">
    <property type="entry name" value="Tricorn protease N-terminal domain"/>
    <property type="match status" value="2"/>
</dbReference>
<dbReference type="GO" id="GO:0003677">
    <property type="term" value="F:DNA binding"/>
    <property type="evidence" value="ECO:0007669"/>
    <property type="project" value="InterPro"/>
</dbReference>
<dbReference type="InterPro" id="IPR032485">
    <property type="entry name" value="LRP1-like_beta_prop"/>
</dbReference>
<evidence type="ECO:0000256" key="4">
    <source>
        <dbReference type="ARBA" id="ARBA00023163"/>
    </source>
</evidence>
<dbReference type="InterPro" id="IPR013324">
    <property type="entry name" value="RNA_pol_sigma_r3/r4-like"/>
</dbReference>
<protein>
    <recommendedName>
        <fullName evidence="11">RNA polymerase sigma factor, sigma-70 family</fullName>
    </recommendedName>
</protein>
<dbReference type="Gene3D" id="1.10.10.10">
    <property type="entry name" value="Winged helix-like DNA-binding domain superfamily/Winged helix DNA-binding domain"/>
    <property type="match status" value="1"/>
</dbReference>
<accession>A0A1Q8QWQ7</accession>
<feature type="transmembrane region" description="Helical" evidence="5">
    <location>
        <begin position="269"/>
        <end position="291"/>
    </location>
</feature>
<dbReference type="InterPro" id="IPR014284">
    <property type="entry name" value="RNA_pol_sigma-70_dom"/>
</dbReference>
<dbReference type="SUPFAM" id="SSF88659">
    <property type="entry name" value="Sigma3 and sigma4 domains of RNA polymerase sigma factors"/>
    <property type="match status" value="1"/>
</dbReference>
<dbReference type="STRING" id="1888891.DSOL_2434"/>
<feature type="domain" description="RNA polymerase sigma factor 70 region 4 type 2" evidence="7">
    <location>
        <begin position="133"/>
        <end position="178"/>
    </location>
</feature>
<dbReference type="Gene3D" id="1.10.1740.10">
    <property type="match status" value="1"/>
</dbReference>
<keyword evidence="5" id="KW-0812">Transmembrane</keyword>
<keyword evidence="3" id="KW-0731">Sigma factor</keyword>
<dbReference type="GO" id="GO:0006352">
    <property type="term" value="P:DNA-templated transcription initiation"/>
    <property type="evidence" value="ECO:0007669"/>
    <property type="project" value="InterPro"/>
</dbReference>
<dbReference type="OrthoDB" id="9782703at2"/>
<sequence>MDDGSTKGRIINIVTKLKSGDQQAFEELYELTHNKVYFLALKMVRNHENALDIVQEIYISVYKSIDKLINPEVFNAWLSKIVVNKCKDFLGKKKDVLLPEKEEYEDNDASEAIEDTSDDFIPHEVLDKSETRNMIMALIDNLPEAQRTTLLLHYYQGLNVEEIAAIMECPAATVKSRLIYSRRQIKTGVEGYEKQGVKLYNVAVVPLIIFILEAYAKENALGPEAAAKILSTVNAGVHIAHAVTAQTAASASKFRLLHKFTTLSIRSKIIAGIVAVAVAVTAIVTPIAVMVNANANQVMSSSSMPAIQQGNWIYYVWGYYNGAKTRAIFKMRTDGTQKTKICNDFGSDLVASGDWLYYSNQNDNDSLYKINTDGTERTKLNSDNSDSLIVLGGWIYYQNVSENNNLFKIRTDGSSRTKLNSESTGDFSIVGDWIFYRGSSNYNKGLYKIRTDGTEKTYLNNQTVLFQEFVGDSIYFLGDNFELLKMKTDGTGITIISTDEVNSFYVSGDWIYYCNSGDNFYLYKIKTDGSNKTQLNSEASCSVYVSGDWVYYTSLWTGADVGYFCKIKTDGTTRTLLSHEGGVTSINVE</sequence>
<dbReference type="Pfam" id="PF04542">
    <property type="entry name" value="Sigma70_r2"/>
    <property type="match status" value="1"/>
</dbReference>
<evidence type="ECO:0000313" key="9">
    <source>
        <dbReference type="EMBL" id="OLN31746.1"/>
    </source>
</evidence>
<evidence type="ECO:0000259" key="6">
    <source>
        <dbReference type="Pfam" id="PF04542"/>
    </source>
</evidence>
<comment type="similarity">
    <text evidence="1">Belongs to the sigma-70 factor family. ECF subfamily.</text>
</comment>